<feature type="compositionally biased region" description="Polar residues" evidence="6">
    <location>
        <begin position="1"/>
        <end position="10"/>
    </location>
</feature>
<keyword evidence="4 5" id="KW-0720">Serine protease</keyword>
<dbReference type="NCBIfam" id="NF042956">
    <property type="entry name" value="IteS_antiphage"/>
    <property type="match status" value="1"/>
</dbReference>
<protein>
    <submittedName>
        <fullName evidence="8">Peptidase S8/S53 subtilisin kexin sedolisin</fullName>
    </submittedName>
</protein>
<evidence type="ECO:0000256" key="2">
    <source>
        <dbReference type="ARBA" id="ARBA00022670"/>
    </source>
</evidence>
<keyword evidence="3 5" id="KW-0378">Hydrolase</keyword>
<accession>A0ABP2Z4W4</accession>
<evidence type="ECO:0000313" key="9">
    <source>
        <dbReference type="Proteomes" id="UP000017548"/>
    </source>
</evidence>
<comment type="caution">
    <text evidence="8">The sequence shown here is derived from an EMBL/GenBank/DDBJ whole genome shotgun (WGS) entry which is preliminary data.</text>
</comment>
<proteinExistence type="inferred from homology"/>
<dbReference type="PANTHER" id="PTHR43806">
    <property type="entry name" value="PEPTIDASE S8"/>
    <property type="match status" value="1"/>
</dbReference>
<evidence type="ECO:0000313" key="8">
    <source>
        <dbReference type="EMBL" id="ESE41790.1"/>
    </source>
</evidence>
<keyword evidence="2 5" id="KW-0645">Protease</keyword>
<dbReference type="EMBL" id="AXZL01000060">
    <property type="protein sequence ID" value="ESE41790.1"/>
    <property type="molecule type" value="Genomic_DNA"/>
</dbReference>
<evidence type="ECO:0000256" key="4">
    <source>
        <dbReference type="ARBA" id="ARBA00022825"/>
    </source>
</evidence>
<dbReference type="PROSITE" id="PS51892">
    <property type="entry name" value="SUBTILASE"/>
    <property type="match status" value="1"/>
</dbReference>
<feature type="active site" description="Charge relay system" evidence="5">
    <location>
        <position position="268"/>
    </location>
</feature>
<evidence type="ECO:0000256" key="6">
    <source>
        <dbReference type="SAM" id="MobiDB-lite"/>
    </source>
</evidence>
<name>A0ABP2Z4W4_9GAMM</name>
<dbReference type="Proteomes" id="UP000017548">
    <property type="component" value="Unassembled WGS sequence"/>
</dbReference>
<dbReference type="InterPro" id="IPR049955">
    <property type="entry name" value="IteS-like"/>
</dbReference>
<comment type="similarity">
    <text evidence="1 5">Belongs to the peptidase S8 family.</text>
</comment>
<evidence type="ECO:0000256" key="3">
    <source>
        <dbReference type="ARBA" id="ARBA00022801"/>
    </source>
</evidence>
<dbReference type="Gene3D" id="3.40.50.200">
    <property type="entry name" value="Peptidase S8/S53 domain"/>
    <property type="match status" value="1"/>
</dbReference>
<feature type="compositionally biased region" description="Basic and acidic residues" evidence="6">
    <location>
        <begin position="407"/>
        <end position="417"/>
    </location>
</feature>
<evidence type="ECO:0000259" key="7">
    <source>
        <dbReference type="Pfam" id="PF00082"/>
    </source>
</evidence>
<dbReference type="PANTHER" id="PTHR43806:SF11">
    <property type="entry name" value="CEREVISIN-RELATED"/>
    <property type="match status" value="1"/>
</dbReference>
<organism evidence="8 9">
    <name type="scientific">Shewanella decolorationis S12</name>
    <dbReference type="NCBI Taxonomy" id="1353536"/>
    <lineage>
        <taxon>Bacteria</taxon>
        <taxon>Pseudomonadati</taxon>
        <taxon>Pseudomonadota</taxon>
        <taxon>Gammaproteobacteria</taxon>
        <taxon>Alteromonadales</taxon>
        <taxon>Shewanellaceae</taxon>
        <taxon>Shewanella</taxon>
    </lineage>
</organism>
<keyword evidence="9" id="KW-1185">Reference proteome</keyword>
<dbReference type="SUPFAM" id="SSF52743">
    <property type="entry name" value="Subtilisin-like"/>
    <property type="match status" value="1"/>
</dbReference>
<evidence type="ECO:0000256" key="1">
    <source>
        <dbReference type="ARBA" id="ARBA00011073"/>
    </source>
</evidence>
<dbReference type="InterPro" id="IPR050131">
    <property type="entry name" value="Peptidase_S8_subtilisin-like"/>
</dbReference>
<feature type="region of interest" description="Disordered" evidence="6">
    <location>
        <begin position="1"/>
        <end position="34"/>
    </location>
</feature>
<feature type="active site" description="Charge relay system" evidence="5">
    <location>
        <position position="500"/>
    </location>
</feature>
<dbReference type="CDD" id="cd04847">
    <property type="entry name" value="Peptidases_S8_Subtilisin_like_2"/>
    <property type="match status" value="1"/>
</dbReference>
<feature type="active site" description="Charge relay system" evidence="5">
    <location>
        <position position="298"/>
    </location>
</feature>
<feature type="region of interest" description="Disordered" evidence="6">
    <location>
        <begin position="404"/>
        <end position="424"/>
    </location>
</feature>
<dbReference type="InterPro" id="IPR034074">
    <property type="entry name" value="Y4bN_pept_dom"/>
</dbReference>
<evidence type="ECO:0000256" key="5">
    <source>
        <dbReference type="PROSITE-ProRule" id="PRU01240"/>
    </source>
</evidence>
<dbReference type="Pfam" id="PF00082">
    <property type="entry name" value="Peptidase_S8"/>
    <property type="match status" value="1"/>
</dbReference>
<sequence>MKMSNKNNPIQAVKITQRDFRETPPPKSGPKPLREVTKELVDKLQSDIDKSTLELKQHFQSHPNVPAVLKVRLLENALAKSHRPDNVFKDNTCPIIGSADFGILLVSANEEGLGQLRQRVQSRAKTVQPDIAAIEEISVFSSEDRLQVSSLDDDDSGVQKYKIHLFDHLKDSQNAVVKNYFDESTANESLDITFREFSPHTRFHTVKAKSKLSIQNLANNVAVRSIEEMPTYTPTDYKLATSPVGPIDNLLLPDPTTGVDYPVVAVVDSGICRKSIQINKWVVGRKSFVPEDLLDTSHGTMVGGLIASPSSLNYQGSGFPNTQAKLVDITVFDTSGSASEDDLMDMISEAVEEFPEIKIWNLSIGRSEPTPLNTFSDFGCFLDDLSEKHGILFVVASGNHNSFTSSKPEEEKLRESRVSSPGDSLRALTVGSMAHKENPLSASETGQCSPFSRIGPGPAFTPKPEVIHYGGNCTPSGSFAQIGVLSCGPDNQMFESVGTSFATPIVSSIAANAWKSIDGTIVATPEKVKALVIHSAVLGCNGYEYSTGFGKPGDIDNLLYCTDDQITLMFEVDVRHGLVEFERSPIPLPTSVQEAGMFKGEVAMTLVYSPPFDRSFGSEYSRVNISVSMGETKEILDEKTGELKTIFKGKVPPLPSEKKDLYEINQLKNSFKWSPTKAHKKRYPQGTGVAAWKLKMESTIRAEEQNPATPQKTVLLVTIKSIKEGTNLYSDAVRLLKTNGWILNPVVVNVPITIQQ</sequence>
<dbReference type="InterPro" id="IPR036852">
    <property type="entry name" value="Peptidase_S8/S53_dom_sf"/>
</dbReference>
<reference evidence="8 9" key="1">
    <citation type="journal article" date="2013" name="Genome Announc.">
        <title>Draft Genome Sequence of Shewanella decolorationis S12, a Dye-Degrading Bacterium Isolated from a Wastewater Treatment Plant.</title>
        <authorList>
            <person name="Xu M."/>
            <person name="Fang Y."/>
            <person name="Liu J."/>
            <person name="Chen X."/>
            <person name="Sun G."/>
            <person name="Guo J."/>
            <person name="Hua Z."/>
            <person name="Tu Q."/>
            <person name="Wu L."/>
            <person name="Zhou J."/>
            <person name="Liu X."/>
        </authorList>
    </citation>
    <scope>NUCLEOTIDE SEQUENCE [LARGE SCALE GENOMIC DNA]</scope>
    <source>
        <strain evidence="8 9">S12</strain>
    </source>
</reference>
<dbReference type="InterPro" id="IPR000209">
    <property type="entry name" value="Peptidase_S8/S53_dom"/>
</dbReference>
<gene>
    <name evidence="8" type="ORF">SHD_1652</name>
</gene>
<feature type="domain" description="Peptidase S8/S53" evidence="7">
    <location>
        <begin position="263"/>
        <end position="550"/>
    </location>
</feature>